<dbReference type="FunFam" id="1.10.12.10:FF:000004">
    <property type="entry name" value="Delta3,5-delta2,4-dienoyl-CoA isomerase"/>
    <property type="match status" value="1"/>
</dbReference>
<comment type="pathway">
    <text evidence="1">Lipid metabolism; fatty acid beta-oxidation.</text>
</comment>
<organism evidence="6 7">
    <name type="scientific">Acidithrix ferrooxidans</name>
    <dbReference type="NCBI Taxonomy" id="1280514"/>
    <lineage>
        <taxon>Bacteria</taxon>
        <taxon>Bacillati</taxon>
        <taxon>Actinomycetota</taxon>
        <taxon>Acidimicrobiia</taxon>
        <taxon>Acidimicrobiales</taxon>
        <taxon>Acidimicrobiaceae</taxon>
        <taxon>Acidithrix</taxon>
    </lineage>
</organism>
<evidence type="ECO:0000256" key="1">
    <source>
        <dbReference type="ARBA" id="ARBA00005005"/>
    </source>
</evidence>
<dbReference type="InterPro" id="IPR045002">
    <property type="entry name" value="Ech1-like"/>
</dbReference>
<dbReference type="STRING" id="1280514.AXFE_13250"/>
<dbReference type="CDD" id="cd06558">
    <property type="entry name" value="crotonase-like"/>
    <property type="match status" value="1"/>
</dbReference>
<proteinExistence type="inferred from homology"/>
<dbReference type="Proteomes" id="UP000032360">
    <property type="component" value="Unassembled WGS sequence"/>
</dbReference>
<dbReference type="SUPFAM" id="SSF52096">
    <property type="entry name" value="ClpP/crotonase"/>
    <property type="match status" value="1"/>
</dbReference>
<dbReference type="PANTHER" id="PTHR43149">
    <property type="entry name" value="ENOYL-COA HYDRATASE"/>
    <property type="match status" value="1"/>
</dbReference>
<evidence type="ECO:0000256" key="4">
    <source>
        <dbReference type="ARBA" id="ARBA00023098"/>
    </source>
</evidence>
<evidence type="ECO:0000256" key="5">
    <source>
        <dbReference type="ARBA" id="ARBA00023235"/>
    </source>
</evidence>
<keyword evidence="6" id="KW-0456">Lyase</keyword>
<reference evidence="6 7" key="1">
    <citation type="submission" date="2015-01" db="EMBL/GenBank/DDBJ databases">
        <title>Draft genome of the acidophilic iron oxidizer Acidithrix ferrooxidans strain Py-F3.</title>
        <authorList>
            <person name="Poehlein A."/>
            <person name="Eisen S."/>
            <person name="Schloemann M."/>
            <person name="Johnson B.D."/>
            <person name="Daniel R."/>
            <person name="Muehling M."/>
        </authorList>
    </citation>
    <scope>NUCLEOTIDE SEQUENCE [LARGE SCALE GENOMIC DNA]</scope>
    <source>
        <strain evidence="6 7">Py-F3</strain>
    </source>
</reference>
<dbReference type="GO" id="GO:0004300">
    <property type="term" value="F:enoyl-CoA hydratase activity"/>
    <property type="evidence" value="ECO:0007669"/>
    <property type="project" value="UniProtKB-EC"/>
</dbReference>
<evidence type="ECO:0000313" key="6">
    <source>
        <dbReference type="EMBL" id="KJF17828.1"/>
    </source>
</evidence>
<gene>
    <name evidence="6" type="primary">echA6</name>
    <name evidence="6" type="ORF">AXFE_13250</name>
</gene>
<dbReference type="Pfam" id="PF00378">
    <property type="entry name" value="ECH_1"/>
    <property type="match status" value="1"/>
</dbReference>
<dbReference type="InterPro" id="IPR029045">
    <property type="entry name" value="ClpP/crotonase-like_dom_sf"/>
</dbReference>
<comment type="similarity">
    <text evidence="2">Belongs to the enoyl-CoA hydratase/isomerase family.</text>
</comment>
<dbReference type="Gene3D" id="3.90.226.10">
    <property type="entry name" value="2-enoyl-CoA Hydratase, Chain A, domain 1"/>
    <property type="match status" value="1"/>
</dbReference>
<evidence type="ECO:0000256" key="3">
    <source>
        <dbReference type="ARBA" id="ARBA00022832"/>
    </source>
</evidence>
<dbReference type="EC" id="4.2.1.17" evidence="6"/>
<keyword evidence="4" id="KW-0443">Lipid metabolism</keyword>
<dbReference type="GO" id="GO:0016853">
    <property type="term" value="F:isomerase activity"/>
    <property type="evidence" value="ECO:0007669"/>
    <property type="project" value="UniProtKB-KW"/>
</dbReference>
<dbReference type="AlphaFoldDB" id="A0A0D8HIR9"/>
<dbReference type="GO" id="GO:0006635">
    <property type="term" value="P:fatty acid beta-oxidation"/>
    <property type="evidence" value="ECO:0007669"/>
    <property type="project" value="UniProtKB-UniPathway"/>
</dbReference>
<dbReference type="InterPro" id="IPR014748">
    <property type="entry name" value="Enoyl-CoA_hydra_C"/>
</dbReference>
<dbReference type="RefSeq" id="WP_052605070.1">
    <property type="nucleotide sequence ID" value="NZ_JXYS01000029.1"/>
</dbReference>
<dbReference type="InterPro" id="IPR001753">
    <property type="entry name" value="Enoyl-CoA_hydra/iso"/>
</dbReference>
<keyword evidence="5" id="KW-0413">Isomerase</keyword>
<dbReference type="OrthoDB" id="4608673at2"/>
<dbReference type="EMBL" id="JXYS01000029">
    <property type="protein sequence ID" value="KJF17828.1"/>
    <property type="molecule type" value="Genomic_DNA"/>
</dbReference>
<name>A0A0D8HIR9_9ACTN</name>
<sequence>MSSNQCIEYKINGHIGHVILSRQERRNAMNPAFFEEFPLAIKELVKDGQVRAIVISSSGNDFTVGLDLKESILHSPGGSVAKSASIMYERVKALQDSFSVLENTSIPVIAAISGYCIGGGVDLIAACDIRIASADAIFSIREAKIAIVADLGSLQRLPSIIPRGHLYELALTAEDFGADRALEINLINRILPTKEEVIEAAFEVAKKIAANSPLATAGTKNILNSVYGHHLSEDLDRVGLWNSAFLRSNDLNEAIGSFIEKRPPNFTGE</sequence>
<evidence type="ECO:0000256" key="2">
    <source>
        <dbReference type="ARBA" id="ARBA00005254"/>
    </source>
</evidence>
<dbReference type="Gene3D" id="1.10.12.10">
    <property type="entry name" value="Lyase 2-enoyl-coa Hydratase, Chain A, domain 2"/>
    <property type="match status" value="1"/>
</dbReference>
<keyword evidence="3" id="KW-0276">Fatty acid metabolism</keyword>
<dbReference type="PATRIC" id="fig|1280514.3.peg.1725"/>
<comment type="caution">
    <text evidence="6">The sequence shown here is derived from an EMBL/GenBank/DDBJ whole genome shotgun (WGS) entry which is preliminary data.</text>
</comment>
<protein>
    <submittedName>
        <fullName evidence="6">Putative enoyl-CoA hydratase echA6</fullName>
        <ecNumber evidence="6">4.2.1.17</ecNumber>
    </submittedName>
</protein>
<dbReference type="UniPathway" id="UPA00659"/>
<accession>A0A0D8HIR9</accession>
<keyword evidence="7" id="KW-1185">Reference proteome</keyword>
<evidence type="ECO:0000313" key="7">
    <source>
        <dbReference type="Proteomes" id="UP000032360"/>
    </source>
</evidence>